<name>A0AAN6LPX6_9PLEO</name>
<protein>
    <recommendedName>
        <fullName evidence="6">NAD(P)-binding protein</fullName>
    </recommendedName>
</protein>
<accession>A0AAN6LPX6</accession>
<dbReference type="PRINTS" id="PR00081">
    <property type="entry name" value="GDHRDH"/>
</dbReference>
<dbReference type="EMBL" id="WVTA01000018">
    <property type="protein sequence ID" value="KAK3197647.1"/>
    <property type="molecule type" value="Genomic_DNA"/>
</dbReference>
<gene>
    <name evidence="4" type="ORF">GRF29_216g857928</name>
</gene>
<dbReference type="InterPro" id="IPR036291">
    <property type="entry name" value="NAD(P)-bd_dom_sf"/>
</dbReference>
<dbReference type="GO" id="GO:0016491">
    <property type="term" value="F:oxidoreductase activity"/>
    <property type="evidence" value="ECO:0007669"/>
    <property type="project" value="UniProtKB-KW"/>
</dbReference>
<dbReference type="Gene3D" id="3.40.50.720">
    <property type="entry name" value="NAD(P)-binding Rossmann-like Domain"/>
    <property type="match status" value="1"/>
</dbReference>
<dbReference type="SUPFAM" id="SSF51735">
    <property type="entry name" value="NAD(P)-binding Rossmann-fold domains"/>
    <property type="match status" value="1"/>
</dbReference>
<comment type="caution">
    <text evidence="4">The sequence shown here is derived from an EMBL/GenBank/DDBJ whole genome shotgun (WGS) entry which is preliminary data.</text>
</comment>
<reference evidence="4 5" key="1">
    <citation type="submission" date="2021-02" db="EMBL/GenBank/DDBJ databases">
        <title>Genome assembly of Pseudopithomyces chartarum.</title>
        <authorList>
            <person name="Jauregui R."/>
            <person name="Singh J."/>
            <person name="Voisey C."/>
        </authorList>
    </citation>
    <scope>NUCLEOTIDE SEQUENCE [LARGE SCALE GENOMIC DNA]</scope>
    <source>
        <strain evidence="4 5">AGR01</strain>
    </source>
</reference>
<proteinExistence type="inferred from homology"/>
<evidence type="ECO:0000256" key="2">
    <source>
        <dbReference type="ARBA" id="ARBA00023002"/>
    </source>
</evidence>
<comment type="similarity">
    <text evidence="1 3">Belongs to the short-chain dehydrogenases/reductases (SDR) family.</text>
</comment>
<evidence type="ECO:0000256" key="3">
    <source>
        <dbReference type="RuleBase" id="RU000363"/>
    </source>
</evidence>
<dbReference type="InterPro" id="IPR002347">
    <property type="entry name" value="SDR_fam"/>
</dbReference>
<organism evidence="4 5">
    <name type="scientific">Pseudopithomyces chartarum</name>
    <dbReference type="NCBI Taxonomy" id="1892770"/>
    <lineage>
        <taxon>Eukaryota</taxon>
        <taxon>Fungi</taxon>
        <taxon>Dikarya</taxon>
        <taxon>Ascomycota</taxon>
        <taxon>Pezizomycotina</taxon>
        <taxon>Dothideomycetes</taxon>
        <taxon>Pleosporomycetidae</taxon>
        <taxon>Pleosporales</taxon>
        <taxon>Massarineae</taxon>
        <taxon>Didymosphaeriaceae</taxon>
        <taxon>Pseudopithomyces</taxon>
    </lineage>
</organism>
<dbReference type="PANTHER" id="PTHR43180">
    <property type="entry name" value="3-OXOACYL-(ACYL-CARRIER-PROTEIN) REDUCTASE (AFU_ORTHOLOGUE AFUA_6G11210)"/>
    <property type="match status" value="1"/>
</dbReference>
<keyword evidence="5" id="KW-1185">Reference proteome</keyword>
<evidence type="ECO:0000313" key="5">
    <source>
        <dbReference type="Proteomes" id="UP001280581"/>
    </source>
</evidence>
<evidence type="ECO:0000313" key="4">
    <source>
        <dbReference type="EMBL" id="KAK3197647.1"/>
    </source>
</evidence>
<dbReference type="Pfam" id="PF00106">
    <property type="entry name" value="adh_short"/>
    <property type="match status" value="1"/>
</dbReference>
<keyword evidence="2" id="KW-0560">Oxidoreductase</keyword>
<dbReference type="PRINTS" id="PR00080">
    <property type="entry name" value="SDRFAMILY"/>
</dbReference>
<sequence length="303" mass="32702">MASSFQLPNGKPKTVIVTGGAGGIGAQTIRAFHEKGCNVVIADLPFSKDAANQLVSSLSDPSRALFCPANIANWEEMRSLFREARNRFGQVDIVIANAGLMESTNFFDFEEDDKGELIESKDSQKVLDVNLKGTLNTLRLAMHSMKSNSVGSDGARGSIILIASTSGYFGGTGVLSYIATKHGVVGAARASQRKAKELDVRVNVVAPFFTPTYITGRYSEEWKRRGLPANTVEDVANAVVSASTDPERKGHSVLVAGSFTREIEMARTALTKEWLGNDIADVMARGGQFFDDMGGYPMPKPRE</sequence>
<dbReference type="PANTHER" id="PTHR43180:SF66">
    <property type="entry name" value="SHORT-CHAIN DEHYDROGENASE_REDUCTASE FAMILY PROTEIN"/>
    <property type="match status" value="1"/>
</dbReference>
<dbReference type="Proteomes" id="UP001280581">
    <property type="component" value="Unassembled WGS sequence"/>
</dbReference>
<dbReference type="AlphaFoldDB" id="A0AAN6LPX6"/>
<evidence type="ECO:0000256" key="1">
    <source>
        <dbReference type="ARBA" id="ARBA00006484"/>
    </source>
</evidence>
<evidence type="ECO:0008006" key="6">
    <source>
        <dbReference type="Google" id="ProtNLM"/>
    </source>
</evidence>